<dbReference type="Proteomes" id="UP000237003">
    <property type="component" value="Unassembled WGS sequence"/>
</dbReference>
<evidence type="ECO:0000313" key="1">
    <source>
        <dbReference type="EMBL" id="POU65700.1"/>
    </source>
</evidence>
<accession>A0A2S4RY20</accession>
<dbReference type="AlphaFoldDB" id="A0A2S4RY20"/>
<name>A0A2S4RY20_CITAM</name>
<reference evidence="1 2" key="1">
    <citation type="submission" date="2018-01" db="EMBL/GenBank/DDBJ databases">
        <title>Complete genome sequences of 14 Citrobacter spp. isolated from plant in Canada.</title>
        <authorList>
            <person name="Bhandare S.G."/>
            <person name="Colavecchio A."/>
            <person name="Jeukens J."/>
            <person name="Emond-Rheault J.-G."/>
            <person name="Freschi L."/>
            <person name="Hamel J."/>
            <person name="Kukavica-Ibrulj I."/>
            <person name="Levesque R."/>
            <person name="Goodridge L."/>
        </authorList>
    </citation>
    <scope>NUCLEOTIDE SEQUENCE [LARGE SCALE GENOMIC DNA]</scope>
    <source>
        <strain evidence="1 2">S1285</strain>
    </source>
</reference>
<protein>
    <submittedName>
        <fullName evidence="1">Uncharacterized protein</fullName>
    </submittedName>
</protein>
<dbReference type="EMBL" id="PQLX01000003">
    <property type="protein sequence ID" value="POU65700.1"/>
    <property type="molecule type" value="Genomic_DNA"/>
</dbReference>
<evidence type="ECO:0000313" key="2">
    <source>
        <dbReference type="Proteomes" id="UP000237003"/>
    </source>
</evidence>
<sequence length="123" mass="13538">MAITINEGILGKAPAPEFNFAMLSGVFGSMPAGEMGICPDANTALIGWEKVTPATKNHPSPEAQYGVIWSIDTMGCGNSGKRRIPVNTILQEWVYQLALMNDNSVMMRQRINKGAWGVWLRWL</sequence>
<dbReference type="RefSeq" id="WP_103776087.1">
    <property type="nucleotide sequence ID" value="NZ_PQLX01000003.1"/>
</dbReference>
<comment type="caution">
    <text evidence="1">The sequence shown here is derived from an EMBL/GenBank/DDBJ whole genome shotgun (WGS) entry which is preliminary data.</text>
</comment>
<dbReference type="OrthoDB" id="6683604at2"/>
<proteinExistence type="predicted"/>
<gene>
    <name evidence="1" type="ORF">C3430_10340</name>
</gene>
<organism evidence="1 2">
    <name type="scientific">Citrobacter amalonaticus</name>
    <dbReference type="NCBI Taxonomy" id="35703"/>
    <lineage>
        <taxon>Bacteria</taxon>
        <taxon>Pseudomonadati</taxon>
        <taxon>Pseudomonadota</taxon>
        <taxon>Gammaproteobacteria</taxon>
        <taxon>Enterobacterales</taxon>
        <taxon>Enterobacteriaceae</taxon>
        <taxon>Citrobacter</taxon>
    </lineage>
</organism>